<evidence type="ECO:0000256" key="2">
    <source>
        <dbReference type="SAM" id="SignalP"/>
    </source>
</evidence>
<gene>
    <name evidence="3" type="ORF">AOPFMNJM_3254</name>
</gene>
<feature type="region of interest" description="Disordered" evidence="1">
    <location>
        <begin position="47"/>
        <end position="86"/>
    </location>
</feature>
<dbReference type="Proteomes" id="UP001055102">
    <property type="component" value="Unassembled WGS sequence"/>
</dbReference>
<dbReference type="EMBL" id="BPQR01000056">
    <property type="protein sequence ID" value="GJE07922.1"/>
    <property type="molecule type" value="Genomic_DNA"/>
</dbReference>
<name>A0ABQ4SXM7_9HYPH</name>
<reference evidence="3" key="1">
    <citation type="journal article" date="2021" name="Front. Microbiol.">
        <title>Comprehensive Comparative Genomics and Phenotyping of Methylobacterium Species.</title>
        <authorList>
            <person name="Alessa O."/>
            <person name="Ogura Y."/>
            <person name="Fujitani Y."/>
            <person name="Takami H."/>
            <person name="Hayashi T."/>
            <person name="Sahin N."/>
            <person name="Tani A."/>
        </authorList>
    </citation>
    <scope>NUCLEOTIDE SEQUENCE</scope>
    <source>
        <strain evidence="3">LMG 23639</strain>
    </source>
</reference>
<keyword evidence="2" id="KW-0732">Signal</keyword>
<sequence>MEVGRAQWNPSGRAPFEIIFMTTGTDLMRVLAVLATCAALAAGPALADPATNVDQPSRTVPQTGQMSGGPIDQIPGDGGAGGPVLTTGTVVVPAGEPMLVGPGIGAVDSAKGSNAGQINKPAANYGGTAGGPGY</sequence>
<feature type="chain" id="PRO_5047086603" evidence="2">
    <location>
        <begin position="48"/>
        <end position="134"/>
    </location>
</feature>
<evidence type="ECO:0000313" key="3">
    <source>
        <dbReference type="EMBL" id="GJE07922.1"/>
    </source>
</evidence>
<reference evidence="3" key="2">
    <citation type="submission" date="2021-08" db="EMBL/GenBank/DDBJ databases">
        <authorList>
            <person name="Tani A."/>
            <person name="Ola A."/>
            <person name="Ogura Y."/>
            <person name="Katsura K."/>
            <person name="Hayashi T."/>
        </authorList>
    </citation>
    <scope>NUCLEOTIDE SEQUENCE</scope>
    <source>
        <strain evidence="3">LMG 23639</strain>
    </source>
</reference>
<evidence type="ECO:0000256" key="1">
    <source>
        <dbReference type="SAM" id="MobiDB-lite"/>
    </source>
</evidence>
<evidence type="ECO:0000313" key="4">
    <source>
        <dbReference type="Proteomes" id="UP001055102"/>
    </source>
</evidence>
<feature type="compositionally biased region" description="Polar residues" evidence="1">
    <location>
        <begin position="52"/>
        <end position="65"/>
    </location>
</feature>
<comment type="caution">
    <text evidence="3">The sequence shown here is derived from an EMBL/GenBank/DDBJ whole genome shotgun (WGS) entry which is preliminary data.</text>
</comment>
<organism evidence="3 4">
    <name type="scientific">Methylobacterium jeotgali</name>
    <dbReference type="NCBI Taxonomy" id="381630"/>
    <lineage>
        <taxon>Bacteria</taxon>
        <taxon>Pseudomonadati</taxon>
        <taxon>Pseudomonadota</taxon>
        <taxon>Alphaproteobacteria</taxon>
        <taxon>Hyphomicrobiales</taxon>
        <taxon>Methylobacteriaceae</taxon>
        <taxon>Methylobacterium</taxon>
    </lineage>
</organism>
<accession>A0ABQ4SXM7</accession>
<proteinExistence type="predicted"/>
<protein>
    <submittedName>
        <fullName evidence="3">Uncharacterized protein</fullName>
    </submittedName>
</protein>
<feature type="signal peptide" evidence="2">
    <location>
        <begin position="1"/>
        <end position="47"/>
    </location>
</feature>
<keyword evidence="4" id="KW-1185">Reference proteome</keyword>